<organism evidence="1">
    <name type="scientific">Medicago truncatula</name>
    <name type="common">Barrel medic</name>
    <name type="synonym">Medicago tribuloides</name>
    <dbReference type="NCBI Taxonomy" id="3880"/>
    <lineage>
        <taxon>Eukaryota</taxon>
        <taxon>Viridiplantae</taxon>
        <taxon>Streptophyta</taxon>
        <taxon>Embryophyta</taxon>
        <taxon>Tracheophyta</taxon>
        <taxon>Spermatophyta</taxon>
        <taxon>Magnoliopsida</taxon>
        <taxon>eudicotyledons</taxon>
        <taxon>Gunneridae</taxon>
        <taxon>Pentapetalae</taxon>
        <taxon>rosids</taxon>
        <taxon>fabids</taxon>
        <taxon>Fabales</taxon>
        <taxon>Fabaceae</taxon>
        <taxon>Papilionoideae</taxon>
        <taxon>50 kb inversion clade</taxon>
        <taxon>NPAAA clade</taxon>
        <taxon>Hologalegina</taxon>
        <taxon>IRL clade</taxon>
        <taxon>Trifolieae</taxon>
        <taxon>Medicago</taxon>
    </lineage>
</organism>
<proteinExistence type="predicted"/>
<sequence>MREWFSFIGKVMKSVGCGSCWRLKHNTRDALHKVNYRWNDFVVA</sequence>
<dbReference type="AlphaFoldDB" id="A0A396HIN5"/>
<reference evidence="1" key="1">
    <citation type="journal article" date="2018" name="Nat. Plants">
        <title>Whole-genome landscape of Medicago truncatula symbiotic genes.</title>
        <authorList>
            <person name="Pecrix Y."/>
            <person name="Gamas P."/>
            <person name="Carrere S."/>
        </authorList>
    </citation>
    <scope>NUCLEOTIDE SEQUENCE</scope>
    <source>
        <tissue evidence="1">Leaves</tissue>
    </source>
</reference>
<accession>A0A396HIN5</accession>
<dbReference type="Proteomes" id="UP000265566">
    <property type="component" value="Chromosome 6"/>
</dbReference>
<protein>
    <submittedName>
        <fullName evidence="1">Uncharacterized protein</fullName>
    </submittedName>
</protein>
<dbReference type="Gramene" id="rna35095">
    <property type="protein sequence ID" value="RHN50767.1"/>
    <property type="gene ID" value="gene35095"/>
</dbReference>
<evidence type="ECO:0000313" key="1">
    <source>
        <dbReference type="EMBL" id="RHN50767.1"/>
    </source>
</evidence>
<gene>
    <name evidence="1" type="ORF">MtrunA17_Chr6g0461071</name>
</gene>
<comment type="caution">
    <text evidence="1">The sequence shown here is derived from an EMBL/GenBank/DDBJ whole genome shotgun (WGS) entry which is preliminary data.</text>
</comment>
<dbReference type="EMBL" id="PSQE01000006">
    <property type="protein sequence ID" value="RHN50767.1"/>
    <property type="molecule type" value="Genomic_DNA"/>
</dbReference>
<name>A0A396HIN5_MEDTR</name>